<dbReference type="Pfam" id="PF03861">
    <property type="entry name" value="ANTAR"/>
    <property type="match status" value="1"/>
</dbReference>
<reference evidence="2 3" key="1">
    <citation type="submission" date="2020-08" db="EMBL/GenBank/DDBJ databases">
        <title>Genomic Encyclopedia of Archaeal and Bacterial Type Strains, Phase II (KMG-II): from individual species to whole genera.</title>
        <authorList>
            <person name="Goeker M."/>
        </authorList>
    </citation>
    <scope>NUCLEOTIDE SEQUENCE [LARGE SCALE GENOMIC DNA]</scope>
    <source>
        <strain evidence="2 3">DSM 43850</strain>
    </source>
</reference>
<dbReference type="InterPro" id="IPR005561">
    <property type="entry name" value="ANTAR"/>
</dbReference>
<feature type="domain" description="ANTAR" evidence="1">
    <location>
        <begin position="12"/>
        <end position="73"/>
    </location>
</feature>
<protein>
    <recommendedName>
        <fullName evidence="1">ANTAR domain-containing protein</fullName>
    </recommendedName>
</protein>
<organism evidence="2 3">
    <name type="scientific">Kutzneria viridogrisea</name>
    <dbReference type="NCBI Taxonomy" id="47990"/>
    <lineage>
        <taxon>Bacteria</taxon>
        <taxon>Bacillati</taxon>
        <taxon>Actinomycetota</taxon>
        <taxon>Actinomycetes</taxon>
        <taxon>Pseudonocardiales</taxon>
        <taxon>Pseudonocardiaceae</taxon>
        <taxon>Kutzneria</taxon>
    </lineage>
</organism>
<dbReference type="Proteomes" id="UP000517916">
    <property type="component" value="Unassembled WGS sequence"/>
</dbReference>
<accession>A0ABR6BZ45</accession>
<sequence>MSTGGGDQDDELTRLRRAVAGMRRAMDSRSVIEQAIGVLAGAHGIDPDTAFEHLVRLSQHHNIKLTRMAVVLVELTAEAGPATATATAVIHRLESADPLIERAVEANSARGADWDRQLPGPVVAAARTLADAHDAFPLGDTATPDTAARDRLIAARTTLYTELIRLGWVPPLPVPEELADFLGEDHPQD</sequence>
<dbReference type="RefSeq" id="WP_182840490.1">
    <property type="nucleotide sequence ID" value="NZ_JACJID010000010.1"/>
</dbReference>
<gene>
    <name evidence="2" type="ORF">BC739_009068</name>
</gene>
<keyword evidence="3" id="KW-1185">Reference proteome</keyword>
<dbReference type="InterPro" id="IPR036388">
    <property type="entry name" value="WH-like_DNA-bd_sf"/>
</dbReference>
<evidence type="ECO:0000259" key="1">
    <source>
        <dbReference type="PROSITE" id="PS50921"/>
    </source>
</evidence>
<dbReference type="InterPro" id="IPR011006">
    <property type="entry name" value="CheY-like_superfamily"/>
</dbReference>
<dbReference type="EMBL" id="JACJID010000010">
    <property type="protein sequence ID" value="MBA8931809.1"/>
    <property type="molecule type" value="Genomic_DNA"/>
</dbReference>
<proteinExistence type="predicted"/>
<evidence type="ECO:0000313" key="3">
    <source>
        <dbReference type="Proteomes" id="UP000517916"/>
    </source>
</evidence>
<dbReference type="SMART" id="SM01012">
    <property type="entry name" value="ANTAR"/>
    <property type="match status" value="1"/>
</dbReference>
<dbReference type="PROSITE" id="PS50921">
    <property type="entry name" value="ANTAR"/>
    <property type="match status" value="1"/>
</dbReference>
<evidence type="ECO:0000313" key="2">
    <source>
        <dbReference type="EMBL" id="MBA8931809.1"/>
    </source>
</evidence>
<dbReference type="SUPFAM" id="SSF52172">
    <property type="entry name" value="CheY-like"/>
    <property type="match status" value="1"/>
</dbReference>
<comment type="caution">
    <text evidence="2">The sequence shown here is derived from an EMBL/GenBank/DDBJ whole genome shotgun (WGS) entry which is preliminary data.</text>
</comment>
<dbReference type="Gene3D" id="1.10.10.10">
    <property type="entry name" value="Winged helix-like DNA-binding domain superfamily/Winged helix DNA-binding domain"/>
    <property type="match status" value="1"/>
</dbReference>
<name>A0ABR6BZ45_9PSEU</name>